<dbReference type="AlphaFoldDB" id="A0A485L1Z7"/>
<dbReference type="EMBL" id="VJMH01005565">
    <property type="protein sequence ID" value="KAF0694496.1"/>
    <property type="molecule type" value="Genomic_DNA"/>
</dbReference>
<reference evidence="1" key="2">
    <citation type="submission" date="2019-06" db="EMBL/GenBank/DDBJ databases">
        <title>Genomics analysis of Aphanomyces spp. identifies a new class of oomycete effector associated with host adaptation.</title>
        <authorList>
            <person name="Gaulin E."/>
        </authorList>
    </citation>
    <scope>NUCLEOTIDE SEQUENCE</scope>
    <source>
        <strain evidence="1">CBS 578.67</strain>
    </source>
</reference>
<evidence type="ECO:0000313" key="1">
    <source>
        <dbReference type="EMBL" id="KAF0694496.1"/>
    </source>
</evidence>
<sequence length="457" mass="51153">MSLAIAGPCVAGVVFHKVNDRIHLLNERSSTTQRAAPLTDATGAIKTGIHESEFDVQSELRDVNSQLHQIQLLLQELLEERASRNDSSAQLVEDMKFAPVDHISPSASPPHRPPFTNIATLRPLNPPTAIPQLHPLPLDANTIAPVAVVKARVSSVDNTKTQRQFKRHLLSLLSCTPIDNESNAMPTIESYTEVKQETVSLVPISIVRPPIDKPHHYSNFLELKLEDYGLFLGTSIVNGQCFFASAVGTFHGILHPPLDGNGVICDPEFLRRVVNMKNLLAHRAVCFRKEYAAFMNHPFVKKEIQSGSDLKEAVRELFVQRSKYFPTETMPELLWGCTGDCFALRRLLVNRDVYVFSHFSYEPLKWALEVYTTTSINQGRNFEVKCNQVPFFEWSTLFANGPPSGEVFILHTPGHYRPILTKTQIDAAFSPKASAYAPFDALFDNTAVRKVKKSKIL</sequence>
<organism evidence="2 3">
    <name type="scientific">Aphanomyces stellatus</name>
    <dbReference type="NCBI Taxonomy" id="120398"/>
    <lineage>
        <taxon>Eukaryota</taxon>
        <taxon>Sar</taxon>
        <taxon>Stramenopiles</taxon>
        <taxon>Oomycota</taxon>
        <taxon>Saprolegniomycetes</taxon>
        <taxon>Saprolegniales</taxon>
        <taxon>Verrucalvaceae</taxon>
        <taxon>Aphanomyces</taxon>
    </lineage>
</organism>
<name>A0A485L1Z7_9STRA</name>
<dbReference type="Proteomes" id="UP000332933">
    <property type="component" value="Unassembled WGS sequence"/>
</dbReference>
<accession>A0A485L1Z7</accession>
<gene>
    <name evidence="2" type="primary">Aste57867_14631</name>
    <name evidence="1" type="ORF">As57867_014576</name>
    <name evidence="2" type="ORF">ASTE57867_14631</name>
</gene>
<evidence type="ECO:0000313" key="3">
    <source>
        <dbReference type="Proteomes" id="UP000332933"/>
    </source>
</evidence>
<keyword evidence="3" id="KW-1185">Reference proteome</keyword>
<reference evidence="2 3" key="1">
    <citation type="submission" date="2019-03" db="EMBL/GenBank/DDBJ databases">
        <authorList>
            <person name="Gaulin E."/>
            <person name="Dumas B."/>
        </authorList>
    </citation>
    <scope>NUCLEOTIDE SEQUENCE [LARGE SCALE GENOMIC DNA]</scope>
    <source>
        <strain evidence="2">CBS 568.67</strain>
    </source>
</reference>
<proteinExistence type="predicted"/>
<protein>
    <submittedName>
        <fullName evidence="2">Aste57867_14631 protein</fullName>
    </submittedName>
</protein>
<evidence type="ECO:0000313" key="2">
    <source>
        <dbReference type="EMBL" id="VFT91450.1"/>
    </source>
</evidence>
<dbReference type="EMBL" id="CAADRA010005586">
    <property type="protein sequence ID" value="VFT91450.1"/>
    <property type="molecule type" value="Genomic_DNA"/>
</dbReference>